<organism evidence="2 3">
    <name type="scientific">Plakobranchus ocellatus</name>
    <dbReference type="NCBI Taxonomy" id="259542"/>
    <lineage>
        <taxon>Eukaryota</taxon>
        <taxon>Metazoa</taxon>
        <taxon>Spiralia</taxon>
        <taxon>Lophotrochozoa</taxon>
        <taxon>Mollusca</taxon>
        <taxon>Gastropoda</taxon>
        <taxon>Heterobranchia</taxon>
        <taxon>Euthyneura</taxon>
        <taxon>Panpulmonata</taxon>
        <taxon>Sacoglossa</taxon>
        <taxon>Placobranchoidea</taxon>
        <taxon>Plakobranchidae</taxon>
        <taxon>Plakobranchus</taxon>
    </lineage>
</organism>
<dbReference type="Pfam" id="PF20700">
    <property type="entry name" value="Mutator"/>
    <property type="match status" value="1"/>
</dbReference>
<dbReference type="InterPro" id="IPR049012">
    <property type="entry name" value="Mutator_transp_dom"/>
</dbReference>
<evidence type="ECO:0000259" key="1">
    <source>
        <dbReference type="Pfam" id="PF20700"/>
    </source>
</evidence>
<dbReference type="EMBL" id="BLXT01002861">
    <property type="protein sequence ID" value="GFN98809.1"/>
    <property type="molecule type" value="Genomic_DNA"/>
</dbReference>
<sequence length="167" mass="18560">MFVMAMMSIGKNYEDGEKLCASLNLPPPLSRNTWSSHMDKIHAANKCTAVESMNIATKEARGITIDDDSEDIFNTTVSCNGSWQRRGFASKNGVATVLTVGGQGMASKVVDTEVLSNFCHSCSLLKKNCQRQNLKSGQKIIREKVRKIMMARLVEWRPQRLKEFSAG</sequence>
<reference evidence="2 3" key="1">
    <citation type="journal article" date="2021" name="Elife">
        <title>Chloroplast acquisition without the gene transfer in kleptoplastic sea slugs, Plakobranchus ocellatus.</title>
        <authorList>
            <person name="Maeda T."/>
            <person name="Takahashi S."/>
            <person name="Yoshida T."/>
            <person name="Shimamura S."/>
            <person name="Takaki Y."/>
            <person name="Nagai Y."/>
            <person name="Toyoda A."/>
            <person name="Suzuki Y."/>
            <person name="Arimoto A."/>
            <person name="Ishii H."/>
            <person name="Satoh N."/>
            <person name="Nishiyama T."/>
            <person name="Hasebe M."/>
            <person name="Maruyama T."/>
            <person name="Minagawa J."/>
            <person name="Obokata J."/>
            <person name="Shigenobu S."/>
        </authorList>
    </citation>
    <scope>NUCLEOTIDE SEQUENCE [LARGE SCALE GENOMIC DNA]</scope>
</reference>
<proteinExistence type="predicted"/>
<accession>A0AAV3ZSM9</accession>
<keyword evidence="3" id="KW-1185">Reference proteome</keyword>
<name>A0AAV3ZSM9_9GAST</name>
<evidence type="ECO:0000313" key="3">
    <source>
        <dbReference type="Proteomes" id="UP000735302"/>
    </source>
</evidence>
<feature type="domain" description="Mutator-like transposase" evidence="1">
    <location>
        <begin position="2"/>
        <end position="128"/>
    </location>
</feature>
<evidence type="ECO:0000313" key="2">
    <source>
        <dbReference type="EMBL" id="GFN98809.1"/>
    </source>
</evidence>
<dbReference type="AlphaFoldDB" id="A0AAV3ZSM9"/>
<comment type="caution">
    <text evidence="2">The sequence shown here is derived from an EMBL/GenBank/DDBJ whole genome shotgun (WGS) entry which is preliminary data.</text>
</comment>
<protein>
    <submittedName>
        <fullName evidence="2">Forkhead box protein k1</fullName>
    </submittedName>
</protein>
<gene>
    <name evidence="2" type="ORF">PoB_002531500</name>
</gene>
<dbReference type="Proteomes" id="UP000735302">
    <property type="component" value="Unassembled WGS sequence"/>
</dbReference>